<dbReference type="EMBL" id="CYRY02014704">
    <property type="protein sequence ID" value="VCW84611.1"/>
    <property type="molecule type" value="Genomic_DNA"/>
</dbReference>
<feature type="non-terminal residue" evidence="2">
    <location>
        <position position="121"/>
    </location>
</feature>
<sequence length="121" mass="13702">CWAGGCAAGETRTQFPCPSLGVVDGTLTQNRFSKAGFFAVNRDFGSSKSEAKRQRAAWSRPRRPTPARGLRGWRVGRGGRERRKHQQDPDPSDLTMRGFAGRAWELPEIRKRSRWVWEASE</sequence>
<keyword evidence="3" id="KW-1185">Reference proteome</keyword>
<protein>
    <submittedName>
        <fullName evidence="2">Uncharacterized protein</fullName>
    </submittedName>
</protein>
<dbReference type="AlphaFoldDB" id="A0A9X9LSW6"/>
<comment type="caution">
    <text evidence="2">The sequence shown here is derived from an EMBL/GenBank/DDBJ whole genome shotgun (WGS) entry which is preliminary data.</text>
</comment>
<organism evidence="2 3">
    <name type="scientific">Gulo gulo</name>
    <name type="common">Wolverine</name>
    <name type="synonym">Gluton</name>
    <dbReference type="NCBI Taxonomy" id="48420"/>
    <lineage>
        <taxon>Eukaryota</taxon>
        <taxon>Metazoa</taxon>
        <taxon>Chordata</taxon>
        <taxon>Craniata</taxon>
        <taxon>Vertebrata</taxon>
        <taxon>Euteleostomi</taxon>
        <taxon>Mammalia</taxon>
        <taxon>Eutheria</taxon>
        <taxon>Laurasiatheria</taxon>
        <taxon>Carnivora</taxon>
        <taxon>Caniformia</taxon>
        <taxon>Musteloidea</taxon>
        <taxon>Mustelidae</taxon>
        <taxon>Guloninae</taxon>
        <taxon>Gulo</taxon>
    </lineage>
</organism>
<feature type="region of interest" description="Disordered" evidence="1">
    <location>
        <begin position="46"/>
        <end position="98"/>
    </location>
</feature>
<gene>
    <name evidence="2" type="ORF">BN2614_LOCUS1</name>
</gene>
<evidence type="ECO:0000256" key="1">
    <source>
        <dbReference type="SAM" id="MobiDB-lite"/>
    </source>
</evidence>
<dbReference type="Proteomes" id="UP000269945">
    <property type="component" value="Unassembled WGS sequence"/>
</dbReference>
<evidence type="ECO:0000313" key="2">
    <source>
        <dbReference type="EMBL" id="VCW84611.1"/>
    </source>
</evidence>
<accession>A0A9X9LSW6</accession>
<reference evidence="2 3" key="1">
    <citation type="submission" date="2018-10" db="EMBL/GenBank/DDBJ databases">
        <authorList>
            <person name="Ekblom R."/>
            <person name="Jareborg N."/>
        </authorList>
    </citation>
    <scope>NUCLEOTIDE SEQUENCE [LARGE SCALE GENOMIC DNA]</scope>
    <source>
        <tissue evidence="2">Muscle</tissue>
    </source>
</reference>
<evidence type="ECO:0000313" key="3">
    <source>
        <dbReference type="Proteomes" id="UP000269945"/>
    </source>
</evidence>
<name>A0A9X9LSW6_GULGU</name>
<proteinExistence type="predicted"/>